<name>A0A410P7E6_VELA1</name>
<dbReference type="Proteomes" id="UP000287243">
    <property type="component" value="Chromosome"/>
</dbReference>
<dbReference type="AlphaFoldDB" id="A0A410P7E6"/>
<keyword evidence="2" id="KW-1185">Reference proteome</keyword>
<dbReference type="KEGG" id="vai:BU251_09185"/>
<accession>A0A410P7E6</accession>
<dbReference type="EMBL" id="CP019384">
    <property type="protein sequence ID" value="QAT17884.1"/>
    <property type="molecule type" value="Genomic_DNA"/>
</dbReference>
<proteinExistence type="predicted"/>
<sequence>MICSRCKQEIPADMAYVLIRGSIILRTPKKRPLVFTCIEQAYNYAQALFMHDVCWIETLREHGADLYDMNKVAESYKNREVSDGLGQNKAGK</sequence>
<organism evidence="1 2">
    <name type="scientific">Velamenicoccus archaeovorus</name>
    <dbReference type="NCBI Taxonomy" id="1930593"/>
    <lineage>
        <taxon>Bacteria</taxon>
        <taxon>Pseudomonadati</taxon>
        <taxon>Candidatus Omnitrophota</taxon>
        <taxon>Candidatus Velamenicoccus</taxon>
    </lineage>
</organism>
<reference evidence="1 2" key="1">
    <citation type="submission" date="2017-01" db="EMBL/GenBank/DDBJ databases">
        <title>First insights into the biology of 'candidatus Vampirococcus archaeovorus'.</title>
        <authorList>
            <person name="Kizina J."/>
            <person name="Jordan S."/>
            <person name="Stueber K."/>
            <person name="Reinhardt R."/>
            <person name="Harder J."/>
        </authorList>
    </citation>
    <scope>NUCLEOTIDE SEQUENCE [LARGE SCALE GENOMIC DNA]</scope>
    <source>
        <strain evidence="1 2">LiM</strain>
    </source>
</reference>
<gene>
    <name evidence="1" type="ORF">BU251_09185</name>
</gene>
<evidence type="ECO:0000313" key="1">
    <source>
        <dbReference type="EMBL" id="QAT17884.1"/>
    </source>
</evidence>
<evidence type="ECO:0000313" key="2">
    <source>
        <dbReference type="Proteomes" id="UP000287243"/>
    </source>
</evidence>
<protein>
    <submittedName>
        <fullName evidence="1">Uncharacterized protein</fullName>
    </submittedName>
</protein>